<comment type="caution">
    <text evidence="1">The sequence shown here is derived from an EMBL/GenBank/DDBJ whole genome shotgun (WGS) entry which is preliminary data.</text>
</comment>
<protein>
    <recommendedName>
        <fullName evidence="3">CBM-cenC domain-containing protein</fullName>
    </recommendedName>
</protein>
<accession>A0A955E120</accession>
<evidence type="ECO:0000313" key="1">
    <source>
        <dbReference type="EMBL" id="MCA9301965.1"/>
    </source>
</evidence>
<sequence length="665" mass="73432">MPNSYIQHDLKKFEKFITLCSIFILTINSILNEKPTRSSVMAEELDNTPPITTIELTPSTPNGDNGWYTTPVNIKLTASDTLSGIKSINYKLNNGSWQTTTFSDTQNLIQNSSFETPGATNTGIESWELSVDDPEVQASQYVKDYAPGYEVSSALLETTGGTWHAISNFSAYASATPYDSMSASAWLKVDNAEGNAYVKIMGVKNDNSTYEIARTSVISGTTGWIRKSLNFTIPNISTKGVYLEIGLEGPGALYIDGTNINSSIQDTSTSLTVGSDSVLHTIQYYSVDNQGNTETYSCNEPVKNCTTFKVDQTPPSNWHDSGAFRQVGGPSDHHLYVFTNVSDFVSGLSTEVNKYQYVTNTTSPYGVYTDLERCNTPWIAGGFADLEYGVLADEDSDAYLQTQHTNFCNSTWRICKTVKFYAQDMAGNATTKNYCINGPWIKLRGNGAVKSNNNIDMLAEPELPNTDALVEVAGYGIDFFTSTQDWYIRNSQAYHTSYEEIYNNTIDTKTSMGATTNLPTTSGVFVRNGSYTLSSSRVPNNHSTATFNQVIFINGDLTISTNLNIRNESALLFVVSGDVLIRRTVTDLTAAIITNGTIYTAYDIVNTTATLNLKGFYVAETIDFQRTLQGTNNEITPSENFTYEPKYLVQLKSLFKPTNTRWQVN</sequence>
<reference evidence="1" key="1">
    <citation type="submission" date="2020-04" db="EMBL/GenBank/DDBJ databases">
        <authorList>
            <person name="Zhang T."/>
        </authorList>
    </citation>
    <scope>NUCLEOTIDE SEQUENCE</scope>
    <source>
        <strain evidence="1">HKST-UBA80</strain>
    </source>
</reference>
<evidence type="ECO:0008006" key="3">
    <source>
        <dbReference type="Google" id="ProtNLM"/>
    </source>
</evidence>
<name>A0A955E120_UNCKA</name>
<organism evidence="1 2">
    <name type="scientific">candidate division WWE3 bacterium</name>
    <dbReference type="NCBI Taxonomy" id="2053526"/>
    <lineage>
        <taxon>Bacteria</taxon>
        <taxon>Katanobacteria</taxon>
    </lineage>
</organism>
<dbReference type="AlphaFoldDB" id="A0A955E120"/>
<dbReference type="Gene3D" id="2.60.120.260">
    <property type="entry name" value="Galactose-binding domain-like"/>
    <property type="match status" value="1"/>
</dbReference>
<evidence type="ECO:0000313" key="2">
    <source>
        <dbReference type="Proteomes" id="UP000714817"/>
    </source>
</evidence>
<proteinExistence type="predicted"/>
<reference evidence="1" key="2">
    <citation type="journal article" date="2021" name="Microbiome">
        <title>Successional dynamics and alternative stable states in a saline activated sludge microbial community over 9 years.</title>
        <authorList>
            <person name="Wang Y."/>
            <person name="Ye J."/>
            <person name="Ju F."/>
            <person name="Liu L."/>
            <person name="Boyd J.A."/>
            <person name="Deng Y."/>
            <person name="Parks D.H."/>
            <person name="Jiang X."/>
            <person name="Yin X."/>
            <person name="Woodcroft B.J."/>
            <person name="Tyson G.W."/>
            <person name="Hugenholtz P."/>
            <person name="Polz M.F."/>
            <person name="Zhang T."/>
        </authorList>
    </citation>
    <scope>NUCLEOTIDE SEQUENCE</scope>
    <source>
        <strain evidence="1">HKST-UBA80</strain>
    </source>
</reference>
<dbReference type="EMBL" id="JAGQNY010000004">
    <property type="protein sequence ID" value="MCA9301965.1"/>
    <property type="molecule type" value="Genomic_DNA"/>
</dbReference>
<dbReference type="Proteomes" id="UP000714817">
    <property type="component" value="Unassembled WGS sequence"/>
</dbReference>
<gene>
    <name evidence="1" type="ORF">KDA10_01175</name>
</gene>